<dbReference type="InterPro" id="IPR027417">
    <property type="entry name" value="P-loop_NTPase"/>
</dbReference>
<gene>
    <name evidence="3" type="ORF">KDL28_01035</name>
</gene>
<evidence type="ECO:0000313" key="3">
    <source>
        <dbReference type="EMBL" id="MCO1653631.1"/>
    </source>
</evidence>
<dbReference type="PROSITE" id="PS50104">
    <property type="entry name" value="TIR"/>
    <property type="match status" value="1"/>
</dbReference>
<dbReference type="SUPFAM" id="SSF52200">
    <property type="entry name" value="Toll/Interleukin receptor TIR domain"/>
    <property type="match status" value="1"/>
</dbReference>
<sequence length="911" mass="98775">MGDRDRPDFFISFTSTNETWARWIAVELEQAGYRTVSQTLDFRPGQDFVHAMHRAVSAAARTLAVLSPAYVASEFGEAEWRSAFAADPSGESGLLIPVRVQPCDPPGLLRTRIHIDLVDADERTARRRLLDGVAAAAPRSASTAFPGGPPRRRPADPPEGERFPGAGPEVSNLPWRNRGFTGRDELLQRLHDRLRDATLAAVLPVEAVHGLGGIGKTELVLEFAHRFSSDYDVVWLVAAEQPTVAAADLAALARRLGAPATADQSAAIEHLFDLLRERTRWLLIYDNAEHPTALRGLLPPAGRGNVLVTSRWAAWSRLAEPLRLDVLARAESVRFLGSRVPTADTAELDDLAELLGDLPLALDEAAAYLEATNLPLSDYLRLVRHRVRELFDLAPQHPRPAMAIWTGPDADQRRVATTWSVSLEKVRAQAPLAEKLLALCALLAPEIPRSMFVEHASALPGELASVVRDPIAYNAMLASIGLYSLAAVGPSVVGLHRLVQAVIRARLAPAEEREWARAAVVLLRAAFPDDTRDARRWADCEQALPHVLAAAAHAERLGVAGEPVGWLYGHAAAYLRARGQYRRALALSRRAVELTEAALGPEHIEVAARREELGLVLWNSGELAQAREQVEAALRTAVRVLGPDHPDVGTTRSHLGLVLQDVGDLPAARAEHEHALRISENALGPEHPDVGTRRNNLGLVLRAQGDLDGARAQFERALEIGERTAGPDDLDIATRRNNLALVLRSQGRLAEARTHYERALRICEAVLGPWHPKIGTLRNNLGGLLRAMGDLAGARTELDRALRISENALGPGHLDVAVVRNSLGLALFEAGDLDAARAEHEHALRISEDVLGPDHPDVGARRMSLGRVIHAQGDVPAARAEYERALTISTATLGAGHPQVAAAREALDSLA</sequence>
<evidence type="ECO:0000313" key="4">
    <source>
        <dbReference type="Proteomes" id="UP001165283"/>
    </source>
</evidence>
<dbReference type="EMBL" id="JAGSOV010000004">
    <property type="protein sequence ID" value="MCO1653631.1"/>
    <property type="molecule type" value="Genomic_DNA"/>
</dbReference>
<dbReference type="InterPro" id="IPR011990">
    <property type="entry name" value="TPR-like_helical_dom_sf"/>
</dbReference>
<accession>A0ABT0ZSD7</accession>
<dbReference type="Pfam" id="PF13676">
    <property type="entry name" value="TIR_2"/>
    <property type="match status" value="1"/>
</dbReference>
<dbReference type="Gene3D" id="3.40.50.300">
    <property type="entry name" value="P-loop containing nucleotide triphosphate hydrolases"/>
    <property type="match status" value="1"/>
</dbReference>
<comment type="caution">
    <text evidence="3">The sequence shown here is derived from an EMBL/GenBank/DDBJ whole genome shotgun (WGS) entry which is preliminary data.</text>
</comment>
<dbReference type="PANTHER" id="PTHR46082">
    <property type="entry name" value="ATP/GTP-BINDING PROTEIN-RELATED"/>
    <property type="match status" value="1"/>
</dbReference>
<dbReference type="InterPro" id="IPR000157">
    <property type="entry name" value="TIR_dom"/>
</dbReference>
<dbReference type="Pfam" id="PF13374">
    <property type="entry name" value="TPR_10"/>
    <property type="match status" value="2"/>
</dbReference>
<dbReference type="SMART" id="SM00028">
    <property type="entry name" value="TPR"/>
    <property type="match status" value="8"/>
</dbReference>
<name>A0ABT0ZSD7_9PSEU</name>
<dbReference type="SMART" id="SM00255">
    <property type="entry name" value="TIR"/>
    <property type="match status" value="1"/>
</dbReference>
<dbReference type="NCBIfam" id="NF040586">
    <property type="entry name" value="FxSxx_TPR"/>
    <property type="match status" value="1"/>
</dbReference>
<dbReference type="InterPro" id="IPR019734">
    <property type="entry name" value="TPR_rpt"/>
</dbReference>
<evidence type="ECO:0000256" key="1">
    <source>
        <dbReference type="SAM" id="MobiDB-lite"/>
    </source>
</evidence>
<dbReference type="Gene3D" id="1.25.40.10">
    <property type="entry name" value="Tetratricopeptide repeat domain"/>
    <property type="match status" value="2"/>
</dbReference>
<reference evidence="3" key="1">
    <citation type="submission" date="2021-04" db="EMBL/GenBank/DDBJ databases">
        <title>Pseudonocardia sp. nov., isolated from sandy soil of mangrove forest.</title>
        <authorList>
            <person name="Zan Z."/>
            <person name="Huang R."/>
            <person name="Liu W."/>
        </authorList>
    </citation>
    <scope>NUCLEOTIDE SEQUENCE</scope>
    <source>
        <strain evidence="3">S2-4</strain>
    </source>
</reference>
<feature type="compositionally biased region" description="Basic and acidic residues" evidence="1">
    <location>
        <begin position="153"/>
        <end position="162"/>
    </location>
</feature>
<dbReference type="PANTHER" id="PTHR46082:SF6">
    <property type="entry name" value="AAA+ ATPASE DOMAIN-CONTAINING PROTEIN-RELATED"/>
    <property type="match status" value="1"/>
</dbReference>
<feature type="domain" description="TIR" evidence="2">
    <location>
        <begin position="5"/>
        <end position="129"/>
    </location>
</feature>
<organism evidence="3 4">
    <name type="scientific">Pseudonocardia humida</name>
    <dbReference type="NCBI Taxonomy" id="2800819"/>
    <lineage>
        <taxon>Bacteria</taxon>
        <taxon>Bacillati</taxon>
        <taxon>Actinomycetota</taxon>
        <taxon>Actinomycetes</taxon>
        <taxon>Pseudonocardiales</taxon>
        <taxon>Pseudonocardiaceae</taxon>
        <taxon>Pseudonocardia</taxon>
    </lineage>
</organism>
<dbReference type="Pfam" id="PF13424">
    <property type="entry name" value="TPR_12"/>
    <property type="match status" value="3"/>
</dbReference>
<dbReference type="RefSeq" id="WP_252435220.1">
    <property type="nucleotide sequence ID" value="NZ_JAGSOV010000004.1"/>
</dbReference>
<dbReference type="InterPro" id="IPR053137">
    <property type="entry name" value="NLR-like"/>
</dbReference>
<evidence type="ECO:0000259" key="2">
    <source>
        <dbReference type="PROSITE" id="PS50104"/>
    </source>
</evidence>
<dbReference type="Gene3D" id="3.40.50.10140">
    <property type="entry name" value="Toll/interleukin-1 receptor homology (TIR) domain"/>
    <property type="match status" value="1"/>
</dbReference>
<dbReference type="Proteomes" id="UP001165283">
    <property type="component" value="Unassembled WGS sequence"/>
</dbReference>
<proteinExistence type="predicted"/>
<feature type="region of interest" description="Disordered" evidence="1">
    <location>
        <begin position="138"/>
        <end position="176"/>
    </location>
</feature>
<dbReference type="SUPFAM" id="SSF52540">
    <property type="entry name" value="P-loop containing nucleoside triphosphate hydrolases"/>
    <property type="match status" value="1"/>
</dbReference>
<protein>
    <submittedName>
        <fullName evidence="3">Tetratricopeptide repeat protein</fullName>
    </submittedName>
</protein>
<dbReference type="SUPFAM" id="SSF48452">
    <property type="entry name" value="TPR-like"/>
    <property type="match status" value="3"/>
</dbReference>
<keyword evidence="4" id="KW-1185">Reference proteome</keyword>
<dbReference type="InterPro" id="IPR035897">
    <property type="entry name" value="Toll_tir_struct_dom_sf"/>
</dbReference>